<dbReference type="RefSeq" id="WP_181552279.1">
    <property type="nucleotide sequence ID" value="NZ_JACDUS010000011.1"/>
</dbReference>
<evidence type="ECO:0000313" key="1">
    <source>
        <dbReference type="EMBL" id="MBA2882646.1"/>
    </source>
</evidence>
<dbReference type="EMBL" id="JACDUS010000011">
    <property type="protein sequence ID" value="MBA2882646.1"/>
    <property type="molecule type" value="Genomic_DNA"/>
</dbReference>
<organism evidence="1 2">
    <name type="scientific">Desulfosalsimonas propionicica</name>
    <dbReference type="NCBI Taxonomy" id="332175"/>
    <lineage>
        <taxon>Bacteria</taxon>
        <taxon>Pseudomonadati</taxon>
        <taxon>Thermodesulfobacteriota</taxon>
        <taxon>Desulfobacteria</taxon>
        <taxon>Desulfobacterales</taxon>
        <taxon>Desulfosalsimonadaceae</taxon>
        <taxon>Desulfosalsimonas</taxon>
    </lineage>
</organism>
<dbReference type="Proteomes" id="UP000525298">
    <property type="component" value="Unassembled WGS sequence"/>
</dbReference>
<proteinExistence type="predicted"/>
<gene>
    <name evidence="1" type="ORF">HNR65_003000</name>
</gene>
<comment type="caution">
    <text evidence="1">The sequence shown here is derived from an EMBL/GenBank/DDBJ whole genome shotgun (WGS) entry which is preliminary data.</text>
</comment>
<name>A0A7W0CBF4_9BACT</name>
<sequence>MLQQITSCDETQCFVVAEHFLDFFSDDPEVNKFDRVILDVSRVYDTAILVGAMAASKYIQPPVQPRVTFDVDVLLEEADFEAFLEDDIASEKSVVLDQCFETSDSAGHSLRHRKTRLYVDFLSAESRPVSGKLMRWILENREKSTNILSFGGRGISILKPEYIIAMKLHRYTKDPRSEKGLSDRLDIVKMLKTHHGYPHVIDTEKIPTLLRRREIPHFEEMMADVEQEMRAA</sequence>
<dbReference type="AlphaFoldDB" id="A0A7W0CBF4"/>
<accession>A0A7W0CBF4</accession>
<protein>
    <submittedName>
        <fullName evidence="1">Uncharacterized protein</fullName>
    </submittedName>
</protein>
<evidence type="ECO:0000313" key="2">
    <source>
        <dbReference type="Proteomes" id="UP000525298"/>
    </source>
</evidence>
<keyword evidence="2" id="KW-1185">Reference proteome</keyword>
<reference evidence="1 2" key="1">
    <citation type="submission" date="2020-07" db="EMBL/GenBank/DDBJ databases">
        <title>Genomic Encyclopedia of Type Strains, Phase IV (KMG-IV): sequencing the most valuable type-strain genomes for metagenomic binning, comparative biology and taxonomic classification.</title>
        <authorList>
            <person name="Goeker M."/>
        </authorList>
    </citation>
    <scope>NUCLEOTIDE SEQUENCE [LARGE SCALE GENOMIC DNA]</scope>
    <source>
        <strain evidence="1 2">DSM 17721</strain>
    </source>
</reference>